<evidence type="ECO:0008006" key="5">
    <source>
        <dbReference type="Google" id="ProtNLM"/>
    </source>
</evidence>
<dbReference type="eggNOG" id="COG5336">
    <property type="taxonomic scope" value="Bacteria"/>
</dbReference>
<dbReference type="KEGG" id="bsb:Bresu_2704"/>
<evidence type="ECO:0000313" key="4">
    <source>
        <dbReference type="Proteomes" id="UP000002696"/>
    </source>
</evidence>
<keyword evidence="2" id="KW-0812">Transmembrane</keyword>
<protein>
    <recommendedName>
        <fullName evidence="5">ATP synthase protein I</fullName>
    </recommendedName>
</protein>
<dbReference type="HOGENOM" id="CLU_137927_0_3_5"/>
<dbReference type="InParanoid" id="D9QM85"/>
<evidence type="ECO:0000256" key="2">
    <source>
        <dbReference type="SAM" id="Phobius"/>
    </source>
</evidence>
<name>D9QM85_BRESC</name>
<dbReference type="RefSeq" id="WP_013270112.1">
    <property type="nucleotide sequence ID" value="NC_014375.1"/>
</dbReference>
<feature type="transmembrane region" description="Helical" evidence="2">
    <location>
        <begin position="83"/>
        <end position="103"/>
    </location>
</feature>
<keyword evidence="4" id="KW-1185">Reference proteome</keyword>
<dbReference type="STRING" id="633149.Bresu_2704"/>
<dbReference type="Proteomes" id="UP000002696">
    <property type="component" value="Chromosome"/>
</dbReference>
<proteinExistence type="predicted"/>
<dbReference type="EMBL" id="CP002102">
    <property type="protein sequence ID" value="ADL02011.1"/>
    <property type="molecule type" value="Genomic_DNA"/>
</dbReference>
<dbReference type="AlphaFoldDB" id="D9QM85"/>
<evidence type="ECO:0000313" key="3">
    <source>
        <dbReference type="EMBL" id="ADL02011.1"/>
    </source>
</evidence>
<feature type="transmembrane region" description="Helical" evidence="2">
    <location>
        <begin position="58"/>
        <end position="77"/>
    </location>
</feature>
<accession>D9QM85</accession>
<sequence length="131" mass="13829">MRGRAGVKPIKSMSQPTESREEGIKRLTESASALEARSAAAVSHEAAGQAAAGQAWRIIADLFGGVFVGFALGFVGYRFLGLGAWGLIGGVLLGFAVSVWMAWRTAQRLMAEAKASGVEPKSVPFDDDEED</sequence>
<reference evidence="4" key="1">
    <citation type="journal article" date="2011" name="J. Bacteriol.">
        <title>Genome sequences of eight morphologically diverse alphaproteobacteria.</title>
        <authorList>
            <consortium name="US DOE Joint Genome Institute"/>
            <person name="Brown P.J."/>
            <person name="Kysela D.T."/>
            <person name="Buechlein A."/>
            <person name="Hemmerich C."/>
            <person name="Brun Y.V."/>
        </authorList>
    </citation>
    <scope>NUCLEOTIDE SEQUENCE [LARGE SCALE GENOMIC DNA]</scope>
    <source>
        <strain evidence="4">ATCC 15264 / DSM 4735 / LMG 14903 / NBRC 16000 / CB 81</strain>
    </source>
</reference>
<feature type="region of interest" description="Disordered" evidence="1">
    <location>
        <begin position="1"/>
        <end position="24"/>
    </location>
</feature>
<gene>
    <name evidence="3" type="ordered locus">Bresu_2704</name>
</gene>
<keyword evidence="2" id="KW-0472">Membrane</keyword>
<keyword evidence="2" id="KW-1133">Transmembrane helix</keyword>
<organism evidence="3 4">
    <name type="scientific">Brevundimonas subvibrioides (strain ATCC 15264 / DSM 4735 / LMG 14903 / NBRC 16000 / CB 81)</name>
    <name type="common">Caulobacter subvibrioides</name>
    <dbReference type="NCBI Taxonomy" id="633149"/>
    <lineage>
        <taxon>Bacteria</taxon>
        <taxon>Pseudomonadati</taxon>
        <taxon>Pseudomonadota</taxon>
        <taxon>Alphaproteobacteria</taxon>
        <taxon>Caulobacterales</taxon>
        <taxon>Caulobacteraceae</taxon>
        <taxon>Brevundimonas</taxon>
    </lineage>
</organism>
<evidence type="ECO:0000256" key="1">
    <source>
        <dbReference type="SAM" id="MobiDB-lite"/>
    </source>
</evidence>